<name>A0AAW1QKE6_9CHLO</name>
<gene>
    <name evidence="1" type="ORF">WJX81_006328</name>
</gene>
<dbReference type="EMBL" id="JALJOU010000094">
    <property type="protein sequence ID" value="KAK9821940.1"/>
    <property type="molecule type" value="Genomic_DNA"/>
</dbReference>
<accession>A0AAW1QKE6</accession>
<dbReference type="AlphaFoldDB" id="A0AAW1QKE6"/>
<evidence type="ECO:0000313" key="1">
    <source>
        <dbReference type="EMBL" id="KAK9821940.1"/>
    </source>
</evidence>
<comment type="caution">
    <text evidence="1">The sequence shown here is derived from an EMBL/GenBank/DDBJ whole genome shotgun (WGS) entry which is preliminary data.</text>
</comment>
<organism evidence="1 2">
    <name type="scientific">Elliptochloris bilobata</name>
    <dbReference type="NCBI Taxonomy" id="381761"/>
    <lineage>
        <taxon>Eukaryota</taxon>
        <taxon>Viridiplantae</taxon>
        <taxon>Chlorophyta</taxon>
        <taxon>core chlorophytes</taxon>
        <taxon>Trebouxiophyceae</taxon>
        <taxon>Trebouxiophyceae incertae sedis</taxon>
        <taxon>Elliptochloris clade</taxon>
        <taxon>Elliptochloris</taxon>
    </lineage>
</organism>
<sequence>MDASTRYHCTRADGACALFHCRPLAAPHRCLGEYTHRRPAFQRPRLACYAKAKKALGTGRSEAATEEEAQMYLHFGSLLGQSAEETADVLEQRGGPSEAIATAIRGFLPSKEEEAAGLAALEARIRGAAAAAGGEEAHSALARAKAKAPGSEQRDALRREALRELMANAALAKVERRVRAAAMEREPATHW</sequence>
<dbReference type="Proteomes" id="UP001445335">
    <property type="component" value="Unassembled WGS sequence"/>
</dbReference>
<reference evidence="1 2" key="1">
    <citation type="journal article" date="2024" name="Nat. Commun.">
        <title>Phylogenomics reveals the evolutionary origins of lichenization in chlorophyte algae.</title>
        <authorList>
            <person name="Puginier C."/>
            <person name="Libourel C."/>
            <person name="Otte J."/>
            <person name="Skaloud P."/>
            <person name="Haon M."/>
            <person name="Grisel S."/>
            <person name="Petersen M."/>
            <person name="Berrin J.G."/>
            <person name="Delaux P.M."/>
            <person name="Dal Grande F."/>
            <person name="Keller J."/>
        </authorList>
    </citation>
    <scope>NUCLEOTIDE SEQUENCE [LARGE SCALE GENOMIC DNA]</scope>
    <source>
        <strain evidence="1 2">SAG 245.80</strain>
    </source>
</reference>
<keyword evidence="2" id="KW-1185">Reference proteome</keyword>
<proteinExistence type="predicted"/>
<evidence type="ECO:0000313" key="2">
    <source>
        <dbReference type="Proteomes" id="UP001445335"/>
    </source>
</evidence>
<protein>
    <submittedName>
        <fullName evidence="1">Uncharacterized protein</fullName>
    </submittedName>
</protein>